<name>A0A8H7D4E7_9AGAR</name>
<organism evidence="2 3">
    <name type="scientific">Mycena sanguinolenta</name>
    <dbReference type="NCBI Taxonomy" id="230812"/>
    <lineage>
        <taxon>Eukaryota</taxon>
        <taxon>Fungi</taxon>
        <taxon>Dikarya</taxon>
        <taxon>Basidiomycota</taxon>
        <taxon>Agaricomycotina</taxon>
        <taxon>Agaricomycetes</taxon>
        <taxon>Agaricomycetidae</taxon>
        <taxon>Agaricales</taxon>
        <taxon>Marasmiineae</taxon>
        <taxon>Mycenaceae</taxon>
        <taxon>Mycena</taxon>
    </lineage>
</organism>
<reference evidence="2" key="1">
    <citation type="submission" date="2020-05" db="EMBL/GenBank/DDBJ databases">
        <title>Mycena genomes resolve the evolution of fungal bioluminescence.</title>
        <authorList>
            <person name="Tsai I.J."/>
        </authorList>
    </citation>
    <scope>NUCLEOTIDE SEQUENCE</scope>
    <source>
        <strain evidence="2">160909Yilan</strain>
    </source>
</reference>
<accession>A0A8H7D4E7</accession>
<evidence type="ECO:0000313" key="3">
    <source>
        <dbReference type="Proteomes" id="UP000623467"/>
    </source>
</evidence>
<evidence type="ECO:0000313" key="2">
    <source>
        <dbReference type="EMBL" id="KAF7361075.1"/>
    </source>
</evidence>
<keyword evidence="3" id="KW-1185">Reference proteome</keyword>
<sequence length="265" mass="29303">MPHPLSAGNSAQNKHEPRPSSTLAARWVSAEAGTSSKRTQHHAARPRRQIALPRVEIIHAYPPVPRVDTSTCVRAAVLARPDYDYPPHVHGPASASRPLMLVYGPAAAPLAPSVNPCAPRTHAHCSHRPPRPRRLIQCRFVHRAPRVLVVDISLRCRGRYLMLPAMRICTARREISALHPTHASDSKSFPYPRTVSDTRPVDGGGGRQRAISRTRRLWTTEVQPHAHETARSAISTRCAQNRGLPPSCRIASQRRIARPESVLHG</sequence>
<feature type="region of interest" description="Disordered" evidence="1">
    <location>
        <begin position="181"/>
        <end position="208"/>
    </location>
</feature>
<evidence type="ECO:0000256" key="1">
    <source>
        <dbReference type="SAM" id="MobiDB-lite"/>
    </source>
</evidence>
<comment type="caution">
    <text evidence="2">The sequence shown here is derived from an EMBL/GenBank/DDBJ whole genome shotgun (WGS) entry which is preliminary data.</text>
</comment>
<gene>
    <name evidence="2" type="ORF">MSAN_01138400</name>
</gene>
<dbReference type="AlphaFoldDB" id="A0A8H7D4E7"/>
<dbReference type="EMBL" id="JACAZH010000008">
    <property type="protein sequence ID" value="KAF7361075.1"/>
    <property type="molecule type" value="Genomic_DNA"/>
</dbReference>
<feature type="region of interest" description="Disordered" evidence="1">
    <location>
        <begin position="1"/>
        <end position="23"/>
    </location>
</feature>
<proteinExistence type="predicted"/>
<protein>
    <submittedName>
        <fullName evidence="2">Uncharacterized protein</fullName>
    </submittedName>
</protein>
<dbReference type="Proteomes" id="UP000623467">
    <property type="component" value="Unassembled WGS sequence"/>
</dbReference>